<evidence type="ECO:0000256" key="1">
    <source>
        <dbReference type="ARBA" id="ARBA00004651"/>
    </source>
</evidence>
<organism evidence="7 8">
    <name type="scientific">Amycolatopsis thermophila</name>
    <dbReference type="NCBI Taxonomy" id="206084"/>
    <lineage>
        <taxon>Bacteria</taxon>
        <taxon>Bacillati</taxon>
        <taxon>Actinomycetota</taxon>
        <taxon>Actinomycetes</taxon>
        <taxon>Pseudonocardiales</taxon>
        <taxon>Pseudonocardiaceae</taxon>
        <taxon>Amycolatopsis</taxon>
    </lineage>
</organism>
<evidence type="ECO:0000256" key="5">
    <source>
        <dbReference type="ARBA" id="ARBA00023136"/>
    </source>
</evidence>
<keyword evidence="8" id="KW-1185">Reference proteome</keyword>
<feature type="transmembrane region" description="Helical" evidence="6">
    <location>
        <begin position="12"/>
        <end position="34"/>
    </location>
</feature>
<dbReference type="InterPro" id="IPR019108">
    <property type="entry name" value="Caa3_assmbl_CtaG-rel"/>
</dbReference>
<accession>A0ABU0F5N7</accession>
<feature type="transmembrane region" description="Helical" evidence="6">
    <location>
        <begin position="117"/>
        <end position="138"/>
    </location>
</feature>
<reference evidence="7 8" key="1">
    <citation type="submission" date="2023-07" db="EMBL/GenBank/DDBJ databases">
        <title>Sequencing the genomes of 1000 actinobacteria strains.</title>
        <authorList>
            <person name="Klenk H.-P."/>
        </authorList>
    </citation>
    <scope>NUCLEOTIDE SEQUENCE [LARGE SCALE GENOMIC DNA]</scope>
    <source>
        <strain evidence="7 8">DSM 45805</strain>
    </source>
</reference>
<feature type="transmembrane region" description="Helical" evidence="6">
    <location>
        <begin position="76"/>
        <end position="96"/>
    </location>
</feature>
<comment type="caution">
    <text evidence="7">The sequence shown here is derived from an EMBL/GenBank/DDBJ whole genome shotgun (WGS) entry which is preliminary data.</text>
</comment>
<dbReference type="RefSeq" id="WP_306998472.1">
    <property type="nucleotide sequence ID" value="NZ_JAUSUT010000001.1"/>
</dbReference>
<protein>
    <submittedName>
        <fullName evidence="7">Cytochrome c oxidase assembly factor CtaG</fullName>
    </submittedName>
</protein>
<dbReference type="Proteomes" id="UP001229651">
    <property type="component" value="Unassembled WGS sequence"/>
</dbReference>
<keyword evidence="3 6" id="KW-0812">Transmembrane</keyword>
<comment type="subcellular location">
    <subcellularLocation>
        <location evidence="1">Cell membrane</location>
        <topology evidence="1">Multi-pass membrane protein</topology>
    </subcellularLocation>
</comment>
<sequence length="216" mass="23748">MPDPLTWHAVLAGWWVPLPGLAVLTTTAVGYLWCARRVRGWPVGHTAWFLAVIAFAIADVLNGYSRILFAVHMVQHLVLIVVAPLCLVLGSPLRLVHACAGERARPWLRRFGRSRPVRSAVHPLTALAVYTVVVVGTHLTPFQQSALLLPELHRLEELMYLAAGVLLLLRVTGNEPGAPRLPALLRLVLLFAAMVVDAIAMLSGLASEEASRRRYR</sequence>
<evidence type="ECO:0000313" key="7">
    <source>
        <dbReference type="EMBL" id="MDQ0382904.1"/>
    </source>
</evidence>
<evidence type="ECO:0000313" key="8">
    <source>
        <dbReference type="Proteomes" id="UP001229651"/>
    </source>
</evidence>
<evidence type="ECO:0000256" key="4">
    <source>
        <dbReference type="ARBA" id="ARBA00022989"/>
    </source>
</evidence>
<evidence type="ECO:0000256" key="6">
    <source>
        <dbReference type="SAM" id="Phobius"/>
    </source>
</evidence>
<feature type="transmembrane region" description="Helical" evidence="6">
    <location>
        <begin position="46"/>
        <end position="64"/>
    </location>
</feature>
<evidence type="ECO:0000256" key="3">
    <source>
        <dbReference type="ARBA" id="ARBA00022692"/>
    </source>
</evidence>
<dbReference type="Pfam" id="PF09678">
    <property type="entry name" value="Caa3_CtaG"/>
    <property type="match status" value="1"/>
</dbReference>
<feature type="transmembrane region" description="Helical" evidence="6">
    <location>
        <begin position="185"/>
        <end position="206"/>
    </location>
</feature>
<keyword evidence="4 6" id="KW-1133">Transmembrane helix</keyword>
<keyword evidence="5 6" id="KW-0472">Membrane</keyword>
<name>A0ABU0F5N7_9PSEU</name>
<keyword evidence="2" id="KW-1003">Cell membrane</keyword>
<evidence type="ECO:0000256" key="2">
    <source>
        <dbReference type="ARBA" id="ARBA00022475"/>
    </source>
</evidence>
<proteinExistence type="predicted"/>
<dbReference type="EMBL" id="JAUSUT010000001">
    <property type="protein sequence ID" value="MDQ0382904.1"/>
    <property type="molecule type" value="Genomic_DNA"/>
</dbReference>
<gene>
    <name evidence="7" type="ORF">FB470_006898</name>
</gene>